<keyword evidence="2" id="KW-1185">Reference proteome</keyword>
<dbReference type="EMBL" id="BSYO01000008">
    <property type="protein sequence ID" value="GMH08756.1"/>
    <property type="molecule type" value="Genomic_DNA"/>
</dbReference>
<name>A0AAD3SDG2_NEPGR</name>
<comment type="caution">
    <text evidence="1">The sequence shown here is derived from an EMBL/GenBank/DDBJ whole genome shotgun (WGS) entry which is preliminary data.</text>
</comment>
<proteinExistence type="predicted"/>
<reference evidence="1" key="1">
    <citation type="submission" date="2023-05" db="EMBL/GenBank/DDBJ databases">
        <title>Nepenthes gracilis genome sequencing.</title>
        <authorList>
            <person name="Fukushima K."/>
        </authorList>
    </citation>
    <scope>NUCLEOTIDE SEQUENCE</scope>
    <source>
        <strain evidence="1">SING2019-196</strain>
    </source>
</reference>
<evidence type="ECO:0000313" key="1">
    <source>
        <dbReference type="EMBL" id="GMH08756.1"/>
    </source>
</evidence>
<protein>
    <submittedName>
        <fullName evidence="1">Uncharacterized protein</fullName>
    </submittedName>
</protein>
<dbReference type="AlphaFoldDB" id="A0AAD3SDG2"/>
<sequence>MPRPLRQYALDRATLAFGASKLDNGHFAHLGHHGSKDVDHVGVAWSRVAKSSGTLKGVFDEEADYLKLAMTTSVLGSSLVL</sequence>
<gene>
    <name evidence="1" type="ORF">Nepgr_010596</name>
</gene>
<organism evidence="1 2">
    <name type="scientific">Nepenthes gracilis</name>
    <name type="common">Slender pitcher plant</name>
    <dbReference type="NCBI Taxonomy" id="150966"/>
    <lineage>
        <taxon>Eukaryota</taxon>
        <taxon>Viridiplantae</taxon>
        <taxon>Streptophyta</taxon>
        <taxon>Embryophyta</taxon>
        <taxon>Tracheophyta</taxon>
        <taxon>Spermatophyta</taxon>
        <taxon>Magnoliopsida</taxon>
        <taxon>eudicotyledons</taxon>
        <taxon>Gunneridae</taxon>
        <taxon>Pentapetalae</taxon>
        <taxon>Caryophyllales</taxon>
        <taxon>Nepenthaceae</taxon>
        <taxon>Nepenthes</taxon>
    </lineage>
</organism>
<evidence type="ECO:0000313" key="2">
    <source>
        <dbReference type="Proteomes" id="UP001279734"/>
    </source>
</evidence>
<accession>A0AAD3SDG2</accession>
<dbReference type="Proteomes" id="UP001279734">
    <property type="component" value="Unassembled WGS sequence"/>
</dbReference>